<sequence>MGVLSATARDSSVESERVLDEPGVVVVLLQVEVVPDGLAEGKVNHLSGTQGAGATSEQHGARTPVGASNLHERDSSAESRTRAPVLPGVLRNRPGVGHELVKEGVEHVLALRERLHKPLVLLRQIEYLLEVVGVVVVGAPEHVAPGYLRVAEVVNLDDRAERNQPNLNILGKHAHNLRNRVFKLLQLLLRHARVNQEDEGNHRHAEIVGSGASCLYNGGGERHRHAGACVLVANSSSVLDEQRASERHKGACEKGEASGNGLLVADKLVCLASYDCCERIRESDGCESDVRLGEIHLQSLPNLHPQRQPRCEGDKGVRDDE</sequence>
<dbReference type="Proteomes" id="UP000236319">
    <property type="component" value="Unassembled WGS sequence"/>
</dbReference>
<dbReference type="AlphaFoldDB" id="A0A2H6KD09"/>
<feature type="compositionally biased region" description="Polar residues" evidence="1">
    <location>
        <begin position="46"/>
        <end position="58"/>
    </location>
</feature>
<dbReference type="EMBL" id="BDSA01000002">
    <property type="protein sequence ID" value="GBE60878.1"/>
    <property type="molecule type" value="Genomic_DNA"/>
</dbReference>
<reference evidence="2 3" key="1">
    <citation type="journal article" date="2017" name="BMC Genomics">
        <title>Whole-genome assembly of Babesia ovata and comparative genomics between closely related pathogens.</title>
        <authorList>
            <person name="Yamagishi J."/>
            <person name="Asada M."/>
            <person name="Hakimi H."/>
            <person name="Tanaka T.Q."/>
            <person name="Sugimoto C."/>
            <person name="Kawazu S."/>
        </authorList>
    </citation>
    <scope>NUCLEOTIDE SEQUENCE [LARGE SCALE GENOMIC DNA]</scope>
    <source>
        <strain evidence="2 3">Miyake</strain>
    </source>
</reference>
<evidence type="ECO:0000313" key="2">
    <source>
        <dbReference type="EMBL" id="GBE60878.1"/>
    </source>
</evidence>
<dbReference type="RefSeq" id="XP_028867121.1">
    <property type="nucleotide sequence ID" value="XM_029011288.1"/>
</dbReference>
<evidence type="ECO:0000256" key="1">
    <source>
        <dbReference type="SAM" id="MobiDB-lite"/>
    </source>
</evidence>
<dbReference type="GeneID" id="39874648"/>
<protein>
    <submittedName>
        <fullName evidence="2">Yeast cadmium factor 1, putative</fullName>
    </submittedName>
</protein>
<feature type="compositionally biased region" description="Basic and acidic residues" evidence="1">
    <location>
        <begin position="70"/>
        <end position="81"/>
    </location>
</feature>
<organism evidence="2 3">
    <name type="scientific">Babesia ovata</name>
    <dbReference type="NCBI Taxonomy" id="189622"/>
    <lineage>
        <taxon>Eukaryota</taxon>
        <taxon>Sar</taxon>
        <taxon>Alveolata</taxon>
        <taxon>Apicomplexa</taxon>
        <taxon>Aconoidasida</taxon>
        <taxon>Piroplasmida</taxon>
        <taxon>Babesiidae</taxon>
        <taxon>Babesia</taxon>
    </lineage>
</organism>
<keyword evidence="3" id="KW-1185">Reference proteome</keyword>
<evidence type="ECO:0000313" key="3">
    <source>
        <dbReference type="Proteomes" id="UP000236319"/>
    </source>
</evidence>
<proteinExistence type="predicted"/>
<accession>A0A2H6KD09</accession>
<feature type="region of interest" description="Disordered" evidence="1">
    <location>
        <begin position="45"/>
        <end position="82"/>
    </location>
</feature>
<dbReference type="VEuPathDB" id="PiroplasmaDB:BOVATA_023710"/>
<gene>
    <name evidence="2" type="ORF">BOVATA_023710</name>
</gene>
<name>A0A2H6KD09_9APIC</name>
<comment type="caution">
    <text evidence="2">The sequence shown here is derived from an EMBL/GenBank/DDBJ whole genome shotgun (WGS) entry which is preliminary data.</text>
</comment>